<evidence type="ECO:0000313" key="3">
    <source>
        <dbReference type="Proteomes" id="UP000613768"/>
    </source>
</evidence>
<evidence type="ECO:0008006" key="4">
    <source>
        <dbReference type="Google" id="ProtNLM"/>
    </source>
</evidence>
<sequence>MPKPFNAWITGTWLLLTSPVLPAQSLPVSEGVDRVGVHSEEGWAVRYVGASSLMTGFGALPELAPGEWLLAGELGHIPSLSARQQEVGLGGIKQEDLNKSPIFGRVRGWMGLPGGWVAELGYTPPLEIDGAKPVDLFAAAVGKRFSVGERAALSLRALGQHGAARGDITCSDHLVGRDVEANPFRCARPSDDRIALSYYGLEATGSWRFADWEAHLTGGTVRYEPEVQVNAQLESYIERIRLINRGQMPYFALGAQQNSGTWRFGAELLYVPLDVRRDGGPLENDPLWSLRLSLRWRP</sequence>
<proteinExistence type="predicted"/>
<name>A0AAW3ZIE5_9GAMM</name>
<protein>
    <recommendedName>
        <fullName evidence="4">Transporter</fullName>
    </recommendedName>
</protein>
<reference evidence="2 3" key="1">
    <citation type="submission" date="2020-09" db="EMBL/GenBank/DDBJ databases">
        <title>Pseudoxanthomonas sp. CAU 1598 isolated from sand of Yaerae Beach.</title>
        <authorList>
            <person name="Kim W."/>
        </authorList>
    </citation>
    <scope>NUCLEOTIDE SEQUENCE [LARGE SCALE GENOMIC DNA]</scope>
    <source>
        <strain evidence="2 3">CAU 1598</strain>
    </source>
</reference>
<keyword evidence="1" id="KW-0732">Signal</keyword>
<gene>
    <name evidence="2" type="ORF">IFO71_04045</name>
</gene>
<dbReference type="EMBL" id="JACYTR010000005">
    <property type="protein sequence ID" value="MBD8524907.1"/>
    <property type="molecule type" value="Genomic_DNA"/>
</dbReference>
<keyword evidence="3" id="KW-1185">Reference proteome</keyword>
<organism evidence="2 3">
    <name type="scientific">Pseudomarimonas arenosa</name>
    <dbReference type="NCBI Taxonomy" id="2774145"/>
    <lineage>
        <taxon>Bacteria</taxon>
        <taxon>Pseudomonadati</taxon>
        <taxon>Pseudomonadota</taxon>
        <taxon>Gammaproteobacteria</taxon>
        <taxon>Lysobacterales</taxon>
        <taxon>Lysobacteraceae</taxon>
        <taxon>Pseudomarimonas</taxon>
    </lineage>
</organism>
<accession>A0AAW3ZIE5</accession>
<dbReference type="Proteomes" id="UP000613768">
    <property type="component" value="Unassembled WGS sequence"/>
</dbReference>
<comment type="caution">
    <text evidence="2">The sequence shown here is derived from an EMBL/GenBank/DDBJ whole genome shotgun (WGS) entry which is preliminary data.</text>
</comment>
<evidence type="ECO:0000256" key="1">
    <source>
        <dbReference type="SAM" id="SignalP"/>
    </source>
</evidence>
<feature type="chain" id="PRO_5044002948" description="Transporter" evidence="1">
    <location>
        <begin position="23"/>
        <end position="298"/>
    </location>
</feature>
<feature type="signal peptide" evidence="1">
    <location>
        <begin position="1"/>
        <end position="22"/>
    </location>
</feature>
<dbReference type="AlphaFoldDB" id="A0AAW3ZIE5"/>
<evidence type="ECO:0000313" key="2">
    <source>
        <dbReference type="EMBL" id="MBD8524907.1"/>
    </source>
</evidence>
<dbReference type="RefSeq" id="WP_192028255.1">
    <property type="nucleotide sequence ID" value="NZ_JACYTR010000005.1"/>
</dbReference>